<evidence type="ECO:0000259" key="3">
    <source>
        <dbReference type="Pfam" id="PF20151"/>
    </source>
</evidence>
<protein>
    <recommendedName>
        <fullName evidence="3">DUF6533 domain-containing protein</fullName>
    </recommendedName>
</protein>
<feature type="domain" description="DUF6533" evidence="3">
    <location>
        <begin position="20"/>
        <end position="65"/>
    </location>
</feature>
<feature type="transmembrane region" description="Helical" evidence="2">
    <location>
        <begin position="137"/>
        <end position="164"/>
    </location>
</feature>
<dbReference type="EMBL" id="ML122250">
    <property type="protein sequence ID" value="RPD66871.1"/>
    <property type="molecule type" value="Genomic_DNA"/>
</dbReference>
<feature type="region of interest" description="Disordered" evidence="1">
    <location>
        <begin position="272"/>
        <end position="313"/>
    </location>
</feature>
<evidence type="ECO:0000256" key="1">
    <source>
        <dbReference type="SAM" id="MobiDB-lite"/>
    </source>
</evidence>
<dbReference type="STRING" id="1328759.A0A5C2SU97"/>
<feature type="compositionally biased region" description="Basic and acidic residues" evidence="1">
    <location>
        <begin position="303"/>
        <end position="313"/>
    </location>
</feature>
<feature type="transmembrane region" description="Helical" evidence="2">
    <location>
        <begin position="17"/>
        <end position="37"/>
    </location>
</feature>
<organism evidence="4 5">
    <name type="scientific">Lentinus tigrinus ALCF2SS1-6</name>
    <dbReference type="NCBI Taxonomy" id="1328759"/>
    <lineage>
        <taxon>Eukaryota</taxon>
        <taxon>Fungi</taxon>
        <taxon>Dikarya</taxon>
        <taxon>Basidiomycota</taxon>
        <taxon>Agaricomycotina</taxon>
        <taxon>Agaricomycetes</taxon>
        <taxon>Polyporales</taxon>
        <taxon>Polyporaceae</taxon>
        <taxon>Lentinus</taxon>
    </lineage>
</organism>
<gene>
    <name evidence="4" type="ORF">L227DRAFT_582337</name>
</gene>
<keyword evidence="2" id="KW-0472">Membrane</keyword>
<dbReference type="InterPro" id="IPR045340">
    <property type="entry name" value="DUF6533"/>
</dbReference>
<dbReference type="AlphaFoldDB" id="A0A5C2SU97"/>
<dbReference type="Proteomes" id="UP000313359">
    <property type="component" value="Unassembled WGS sequence"/>
</dbReference>
<evidence type="ECO:0000313" key="5">
    <source>
        <dbReference type="Proteomes" id="UP000313359"/>
    </source>
</evidence>
<evidence type="ECO:0000313" key="4">
    <source>
        <dbReference type="EMBL" id="RPD66871.1"/>
    </source>
</evidence>
<dbReference type="OrthoDB" id="2802397at2759"/>
<accession>A0A5C2SU97</accession>
<keyword evidence="2" id="KW-0812">Transmembrane</keyword>
<proteinExistence type="predicted"/>
<feature type="compositionally biased region" description="Polar residues" evidence="1">
    <location>
        <begin position="279"/>
        <end position="288"/>
    </location>
</feature>
<keyword evidence="2" id="KW-1133">Transmembrane helix</keyword>
<reference evidence="4" key="1">
    <citation type="journal article" date="2018" name="Genome Biol. Evol.">
        <title>Genomics and development of Lentinus tigrinus, a white-rot wood-decaying mushroom with dimorphic fruiting bodies.</title>
        <authorList>
            <person name="Wu B."/>
            <person name="Xu Z."/>
            <person name="Knudson A."/>
            <person name="Carlson A."/>
            <person name="Chen N."/>
            <person name="Kovaka S."/>
            <person name="LaButti K."/>
            <person name="Lipzen A."/>
            <person name="Pennachio C."/>
            <person name="Riley R."/>
            <person name="Schakwitz W."/>
            <person name="Umezawa K."/>
            <person name="Ohm R.A."/>
            <person name="Grigoriev I.V."/>
            <person name="Nagy L.G."/>
            <person name="Gibbons J."/>
            <person name="Hibbett D."/>
        </authorList>
    </citation>
    <scope>NUCLEOTIDE SEQUENCE [LARGE SCALE GENOMIC DNA]</scope>
    <source>
        <strain evidence="4">ALCF2SS1-6</strain>
    </source>
</reference>
<evidence type="ECO:0000256" key="2">
    <source>
        <dbReference type="SAM" id="Phobius"/>
    </source>
</evidence>
<dbReference type="Pfam" id="PF20151">
    <property type="entry name" value="DUF6533"/>
    <property type="match status" value="1"/>
</dbReference>
<feature type="transmembrane region" description="Helical" evidence="2">
    <location>
        <begin position="49"/>
        <end position="73"/>
    </location>
</feature>
<name>A0A5C2SU97_9APHY</name>
<sequence length="313" mass="34979">MSDSDSELVAIFESSQIGAYFAAASAGLFAYEYAVTFDREVDLFWKRRITVSSILFLINRYVPFVVNMFYAPWPLYPTTYNILEIFQYLPWAVFSALRAYVLTSRGRFIAGFVFLLALVPVVINYVTLGYATPIVDPLFGCFTIISRISLITSDLLLMGVTWLATYKTSRQIKALNQVTSLSSVLFRDGVLMREWELRRTLISQQILNQNDSPNASYITILTEPITAILISRFLIDLQEANVQSMHQHSLESVSTLDFNGVIGSVTFHLPAPGEDPSDITHSQGTSMSCAPDSDPDVQMSARCSHEDTASNTV</sequence>
<feature type="transmembrane region" description="Helical" evidence="2">
    <location>
        <begin position="85"/>
        <end position="101"/>
    </location>
</feature>
<keyword evidence="5" id="KW-1185">Reference proteome</keyword>
<feature type="transmembrane region" description="Helical" evidence="2">
    <location>
        <begin position="108"/>
        <end position="131"/>
    </location>
</feature>